<dbReference type="Pfam" id="PF00083">
    <property type="entry name" value="Sugar_tr"/>
    <property type="match status" value="1"/>
</dbReference>
<dbReference type="PROSITE" id="PS50850">
    <property type="entry name" value="MFS"/>
    <property type="match status" value="1"/>
</dbReference>
<feature type="non-terminal residue" evidence="5">
    <location>
        <position position="420"/>
    </location>
</feature>
<keyword evidence="4" id="KW-0472">Membrane</keyword>
<dbReference type="PANTHER" id="PTHR24064">
    <property type="entry name" value="SOLUTE CARRIER FAMILY 22 MEMBER"/>
    <property type="match status" value="1"/>
</dbReference>
<dbReference type="Proteomes" id="UP001152795">
    <property type="component" value="Unassembled WGS sequence"/>
</dbReference>
<evidence type="ECO:0000313" key="5">
    <source>
        <dbReference type="EMBL" id="CAB4010694.1"/>
    </source>
</evidence>
<dbReference type="OrthoDB" id="2261376at2759"/>
<dbReference type="Gene3D" id="1.20.1250.20">
    <property type="entry name" value="MFS general substrate transporter like domains"/>
    <property type="match status" value="1"/>
</dbReference>
<dbReference type="InterPro" id="IPR020846">
    <property type="entry name" value="MFS_dom"/>
</dbReference>
<evidence type="ECO:0000313" key="6">
    <source>
        <dbReference type="Proteomes" id="UP001152795"/>
    </source>
</evidence>
<gene>
    <name evidence="5" type="ORF">PACLA_8A086347</name>
</gene>
<evidence type="ECO:0000256" key="3">
    <source>
        <dbReference type="ARBA" id="ARBA00022989"/>
    </source>
</evidence>
<name>A0A6S7HY00_PARCT</name>
<dbReference type="SUPFAM" id="SSF103473">
    <property type="entry name" value="MFS general substrate transporter"/>
    <property type="match status" value="1"/>
</dbReference>
<comment type="subcellular location">
    <subcellularLocation>
        <location evidence="1">Membrane</location>
        <topology evidence="1">Multi-pass membrane protein</topology>
    </subcellularLocation>
</comment>
<organism evidence="5 6">
    <name type="scientific">Paramuricea clavata</name>
    <name type="common">Red gorgonian</name>
    <name type="synonym">Violescent sea-whip</name>
    <dbReference type="NCBI Taxonomy" id="317549"/>
    <lineage>
        <taxon>Eukaryota</taxon>
        <taxon>Metazoa</taxon>
        <taxon>Cnidaria</taxon>
        <taxon>Anthozoa</taxon>
        <taxon>Octocorallia</taxon>
        <taxon>Malacalcyonacea</taxon>
        <taxon>Plexauridae</taxon>
        <taxon>Paramuricea</taxon>
    </lineage>
</organism>
<proteinExistence type="predicted"/>
<dbReference type="AlphaFoldDB" id="A0A6S7HY00"/>
<evidence type="ECO:0000256" key="1">
    <source>
        <dbReference type="ARBA" id="ARBA00004141"/>
    </source>
</evidence>
<keyword evidence="3" id="KW-1133">Transmembrane helix</keyword>
<dbReference type="EMBL" id="CACRXK020006872">
    <property type="protein sequence ID" value="CAB4010694.1"/>
    <property type="molecule type" value="Genomic_DNA"/>
</dbReference>
<accession>A0A6S7HY00</accession>
<dbReference type="InterPro" id="IPR005828">
    <property type="entry name" value="MFS_sugar_transport-like"/>
</dbReference>
<dbReference type="GO" id="GO:0022857">
    <property type="term" value="F:transmembrane transporter activity"/>
    <property type="evidence" value="ECO:0007669"/>
    <property type="project" value="InterPro"/>
</dbReference>
<comment type="caution">
    <text evidence="5">The sequence shown here is derived from an EMBL/GenBank/DDBJ whole genome shotgun (WGS) entry which is preliminary data.</text>
</comment>
<dbReference type="GO" id="GO:0016020">
    <property type="term" value="C:membrane"/>
    <property type="evidence" value="ECO:0007669"/>
    <property type="project" value="UniProtKB-SubCell"/>
</dbReference>
<evidence type="ECO:0000256" key="4">
    <source>
        <dbReference type="ARBA" id="ARBA00023136"/>
    </source>
</evidence>
<reference evidence="5" key="1">
    <citation type="submission" date="2020-04" db="EMBL/GenBank/DDBJ databases">
        <authorList>
            <person name="Alioto T."/>
            <person name="Alioto T."/>
            <person name="Gomez Garrido J."/>
        </authorList>
    </citation>
    <scope>NUCLEOTIDE SEQUENCE</scope>
    <source>
        <strain evidence="5">A484AB</strain>
    </source>
</reference>
<protein>
    <submittedName>
        <fullName evidence="5">Organic cation transporter -like</fullName>
    </submittedName>
</protein>
<keyword evidence="6" id="KW-1185">Reference proteome</keyword>
<sequence length="420" mass="47389">MAVDNLASALGSPGKFQMILYILLCCNTFFVAWNHLGMAFMGAKTKHHCRVGNTTDINEVVPLFKKGGKKEWDGCKLFVNGSTKEKQSCQNGWTYYLKGREQTIISEWDLVCDDAYKASLATTIYFCGVLVGGLVFGTLSDKFGRRPVLLFCLYSPSVLGILMFLIRDYVAFVILRFILGFVLQGLQAAFYITIVELFALKYRSKVGTVQVIFWAGGVMLTALIAFVIQDWKYIQLFITLTTLLQIGLIWFLPESFRWLIAQKRFDKAEAVVIKIVKFNNLEFPQDIFDDTVEKNKADEKTPTDSKKYTIIDLFRFRVLRKRSVILACIWFSTSIGYYGISLNISSLAGNKYLNFFIGGLLELMAYILTVFVTERFGRRKPLCAYLLMGSIMNIAAGVLSEKADSEALQNLTTALAIIGK</sequence>
<evidence type="ECO:0000256" key="2">
    <source>
        <dbReference type="ARBA" id="ARBA00022692"/>
    </source>
</evidence>
<keyword evidence="2" id="KW-0812">Transmembrane</keyword>
<dbReference type="InterPro" id="IPR036259">
    <property type="entry name" value="MFS_trans_sf"/>
</dbReference>